<organism evidence="3 4">
    <name type="scientific">Arenimonas fontis</name>
    <dbReference type="NCBI Taxonomy" id="2608255"/>
    <lineage>
        <taxon>Bacteria</taxon>
        <taxon>Pseudomonadati</taxon>
        <taxon>Pseudomonadota</taxon>
        <taxon>Gammaproteobacteria</taxon>
        <taxon>Lysobacterales</taxon>
        <taxon>Lysobacteraceae</taxon>
        <taxon>Arenimonas</taxon>
    </lineage>
</organism>
<feature type="region of interest" description="Disordered" evidence="1">
    <location>
        <begin position="926"/>
        <end position="950"/>
    </location>
</feature>
<proteinExistence type="predicted"/>
<evidence type="ECO:0000313" key="4">
    <source>
        <dbReference type="Proteomes" id="UP000322165"/>
    </source>
</evidence>
<dbReference type="AlphaFoldDB" id="A0A5B2ZEC7"/>
<accession>A0A5B2ZEC7</accession>
<dbReference type="Pfam" id="PF13550">
    <property type="entry name" value="Phage-tail_3"/>
    <property type="match status" value="1"/>
</dbReference>
<evidence type="ECO:0000256" key="1">
    <source>
        <dbReference type="SAM" id="MobiDB-lite"/>
    </source>
</evidence>
<evidence type="ECO:0000259" key="2">
    <source>
        <dbReference type="Pfam" id="PF13550"/>
    </source>
</evidence>
<dbReference type="Proteomes" id="UP000322165">
    <property type="component" value="Unassembled WGS sequence"/>
</dbReference>
<dbReference type="InterPro" id="IPR032876">
    <property type="entry name" value="J_dom"/>
</dbReference>
<protein>
    <recommendedName>
        <fullName evidence="2">Tip attachment protein J domain-containing protein</fullName>
    </recommendedName>
</protein>
<name>A0A5B2ZEC7_9GAMM</name>
<keyword evidence="4" id="KW-1185">Reference proteome</keyword>
<reference evidence="3 4" key="1">
    <citation type="submission" date="2019-09" db="EMBL/GenBank/DDBJ databases">
        <title>Arenimonas chukotkensis sp. nov., a bacterium isolated from Chukotka hot spring, Arctic region, Russia.</title>
        <authorList>
            <person name="Zayulina K.S."/>
            <person name="Prokofeva M.I."/>
            <person name="Elcheninov A.G."/>
            <person name="Novikov A."/>
            <person name="Kochetkova T.V."/>
            <person name="Kublanov I.V."/>
        </authorList>
    </citation>
    <scope>NUCLEOTIDE SEQUENCE [LARGE SCALE GENOMIC DNA]</scope>
    <source>
        <strain evidence="3 4">3729k</strain>
    </source>
</reference>
<dbReference type="RefSeq" id="WP_149860249.1">
    <property type="nucleotide sequence ID" value="NZ_VUOD01000003.1"/>
</dbReference>
<evidence type="ECO:0000313" key="3">
    <source>
        <dbReference type="EMBL" id="KAA2285422.1"/>
    </source>
</evidence>
<dbReference type="EMBL" id="VUOD01000003">
    <property type="protein sequence ID" value="KAA2285422.1"/>
    <property type="molecule type" value="Genomic_DNA"/>
</dbReference>
<feature type="domain" description="Tip attachment protein J" evidence="2">
    <location>
        <begin position="404"/>
        <end position="575"/>
    </location>
</feature>
<reference evidence="3 4" key="2">
    <citation type="submission" date="2019-09" db="EMBL/GenBank/DDBJ databases">
        <authorList>
            <person name="Mazur A."/>
        </authorList>
    </citation>
    <scope>NUCLEOTIDE SEQUENCE [LARGE SCALE GENOMIC DNA]</scope>
    <source>
        <strain evidence="3 4">3729k</strain>
    </source>
</reference>
<gene>
    <name evidence="3" type="ORF">F0415_05775</name>
</gene>
<feature type="compositionally biased region" description="Basic and acidic residues" evidence="1">
    <location>
        <begin position="933"/>
        <end position="950"/>
    </location>
</feature>
<comment type="caution">
    <text evidence="3">The sequence shown here is derived from an EMBL/GenBank/DDBJ whole genome shotgun (WGS) entry which is preliminary data.</text>
</comment>
<sequence>MGSSKKQTVGYWYEMGLHLGLCHGPVDEVSEIRGGDRTAWSGSITDNAQISINAPELFGGEEREGGIQGTADVMMGGPSQAANDYLAAQQGTPQPAYRGILGLVFRRGRIAANNPYIKPWAVRVRRILAGWEGGSAWYPEKAVVGLFDPLSSGQVFTENFASGVSGYDIYSGSAASFTAGFDGGSCLVFEGTTAGVVTKPIGPGLLKSVRLRFKVEAYGTDDIATFDLWDQPTTSYVLTFIPSRDYTIDALQRPSFSIRSTGVEISPDVYLGEDKVPLGEWFVFTAEYNGTTGFNVSIVNEATQEVFGSEFVTLGSPPNIVTQVFRKEVSVGSDGRVKMANVEVTLAVIDPESQAMNPAHIVYECLTNTQWGLGYPPTKIDEASFTAAADTFHAEGLGLCMQWTQQDAIQSFIQTVMDHAGAACGEDPRTGLFRLKPIRADYDIDELPVFGSSVGNTIELEGFERASLTETINELTVAYTDVSTGKTGSVTVQQLANIQAQGAVVPQSRSYPGLPTIDLAVRTALRDLRASASALARVRLSVNREGYGLQPGDVIKFVWPELGVAQMALRIGKVDYGSLTSGRIRIEAVEDVFGLPATGYISAQPIGWTEPDLTPQASQAVVAFEVPYRELLGNLGTAETAALAADAGFVAVVAARPPGASLNYEMRTRVSPSSYAQAGNGDWCPSAKLATDVGPMDLVIDVVDIVDADRFEVGSAVLLGSEVCRIDAIDEVAGTITLGRGCADTPPRAWPAGTRVWAFDLWASADPTEYSEGEVVDVKVLTRTSAGLLEEDASPAESVPLAGRAARPYAPGRLRISDELATDMAYPASAVGALTVTWAHRDRLLQQDVLADEAEASIGPELGTSYTVRIYLNGVLDHTESGISGTSSTPYTLTGNGTARVEVEAQRDGLVSWQAAVAEFAYLTSPSSARTTDAGDTRITDGGERRVKEQ</sequence>